<keyword evidence="2" id="KW-1185">Reference proteome</keyword>
<dbReference type="Proteomes" id="UP000054217">
    <property type="component" value="Unassembled WGS sequence"/>
</dbReference>
<gene>
    <name evidence="1" type="ORF">M404DRAFT_1009441</name>
</gene>
<organism evidence="1 2">
    <name type="scientific">Pisolithus tinctorius Marx 270</name>
    <dbReference type="NCBI Taxonomy" id="870435"/>
    <lineage>
        <taxon>Eukaryota</taxon>
        <taxon>Fungi</taxon>
        <taxon>Dikarya</taxon>
        <taxon>Basidiomycota</taxon>
        <taxon>Agaricomycotina</taxon>
        <taxon>Agaricomycetes</taxon>
        <taxon>Agaricomycetidae</taxon>
        <taxon>Boletales</taxon>
        <taxon>Sclerodermatineae</taxon>
        <taxon>Pisolithaceae</taxon>
        <taxon>Pisolithus</taxon>
    </lineage>
</organism>
<dbReference type="HOGENOM" id="CLU_2655510_0_0_1"/>
<sequence length="76" mass="8382">MTLATITAPAAGDEPGLHDIINVDLKSREDRITSVRLLVSLSPLLPLLAKLMPSAWMIFKRCRVIFEDSHGPEVDV</sequence>
<reference evidence="2" key="2">
    <citation type="submission" date="2015-01" db="EMBL/GenBank/DDBJ databases">
        <title>Evolutionary Origins and Diversification of the Mycorrhizal Mutualists.</title>
        <authorList>
            <consortium name="DOE Joint Genome Institute"/>
            <consortium name="Mycorrhizal Genomics Consortium"/>
            <person name="Kohler A."/>
            <person name="Kuo A."/>
            <person name="Nagy L.G."/>
            <person name="Floudas D."/>
            <person name="Copeland A."/>
            <person name="Barry K.W."/>
            <person name="Cichocki N."/>
            <person name="Veneault-Fourrey C."/>
            <person name="LaButti K."/>
            <person name="Lindquist E.A."/>
            <person name="Lipzen A."/>
            <person name="Lundell T."/>
            <person name="Morin E."/>
            <person name="Murat C."/>
            <person name="Riley R."/>
            <person name="Ohm R."/>
            <person name="Sun H."/>
            <person name="Tunlid A."/>
            <person name="Henrissat B."/>
            <person name="Grigoriev I.V."/>
            <person name="Hibbett D.S."/>
            <person name="Martin F."/>
        </authorList>
    </citation>
    <scope>NUCLEOTIDE SEQUENCE [LARGE SCALE GENOMIC DNA]</scope>
    <source>
        <strain evidence="2">Marx 270</strain>
    </source>
</reference>
<dbReference type="AlphaFoldDB" id="A0A0C3MUK2"/>
<dbReference type="InParanoid" id="A0A0C3MUK2"/>
<accession>A0A0C3MUK2</accession>
<name>A0A0C3MUK2_PISTI</name>
<dbReference type="EMBL" id="KN832507">
    <property type="protein sequence ID" value="KIN92664.1"/>
    <property type="molecule type" value="Genomic_DNA"/>
</dbReference>
<protein>
    <submittedName>
        <fullName evidence="1">Uncharacterized protein</fullName>
    </submittedName>
</protein>
<proteinExistence type="predicted"/>
<evidence type="ECO:0000313" key="2">
    <source>
        <dbReference type="Proteomes" id="UP000054217"/>
    </source>
</evidence>
<reference evidence="1 2" key="1">
    <citation type="submission" date="2014-04" db="EMBL/GenBank/DDBJ databases">
        <authorList>
            <consortium name="DOE Joint Genome Institute"/>
            <person name="Kuo A."/>
            <person name="Kohler A."/>
            <person name="Costa M.D."/>
            <person name="Nagy L.G."/>
            <person name="Floudas D."/>
            <person name="Copeland A."/>
            <person name="Barry K.W."/>
            <person name="Cichocki N."/>
            <person name="Veneault-Fourrey C."/>
            <person name="LaButti K."/>
            <person name="Lindquist E.A."/>
            <person name="Lipzen A."/>
            <person name="Lundell T."/>
            <person name="Morin E."/>
            <person name="Murat C."/>
            <person name="Sun H."/>
            <person name="Tunlid A."/>
            <person name="Henrissat B."/>
            <person name="Grigoriev I.V."/>
            <person name="Hibbett D.S."/>
            <person name="Martin F."/>
            <person name="Nordberg H.P."/>
            <person name="Cantor M.N."/>
            <person name="Hua S.X."/>
        </authorList>
    </citation>
    <scope>NUCLEOTIDE SEQUENCE [LARGE SCALE GENOMIC DNA]</scope>
    <source>
        <strain evidence="1 2">Marx 270</strain>
    </source>
</reference>
<evidence type="ECO:0000313" key="1">
    <source>
        <dbReference type="EMBL" id="KIN92664.1"/>
    </source>
</evidence>